<name>A0A3S5E3D8_CHRGE</name>
<dbReference type="RefSeq" id="WP_002980876.1">
    <property type="nucleotide sequence ID" value="NZ_CP068486.1"/>
</dbReference>
<accession>A0A3S5E3D8</accession>
<dbReference type="GeneID" id="93023044"/>
<sequence>MNKIFFIIIAIVTLQSCNGQEKNKSQNSKTTKITVQDDNTINFLDVKYQATGFFIPDISNPYPTYTYSDKKIGIFSVDYVGKKDDAQYFWNPNNSRGYFSKSTNLENDSQNSKAIKNLIKDNDYYIVAAYLPGKFITYTGGEDGEFEPKQNAKTTFYLYEDRKWKQIGEIETSKIPEDILAFETSLIQKELFKNLKNNSPTYDGIHSTSVETEATTTGMASISYKFDIKKSNIVLTLDTYKESNLCEGKYTGIEKNNQLEIYYSGDQLNCVSIDPKFIIKQDKNQFYIKGIGGESTNSEWIMMQ</sequence>
<proteinExistence type="predicted"/>
<dbReference type="AlphaFoldDB" id="A0A3S5E3D8"/>
<evidence type="ECO:0000313" key="1">
    <source>
        <dbReference type="EMBL" id="VEE11987.1"/>
    </source>
</evidence>
<gene>
    <name evidence="1" type="ORF">NCTC11432_05076</name>
</gene>
<dbReference type="STRING" id="525257.HMPREF0204_14729"/>
<reference evidence="1 2" key="1">
    <citation type="submission" date="2018-12" db="EMBL/GenBank/DDBJ databases">
        <authorList>
            <consortium name="Pathogen Informatics"/>
        </authorList>
    </citation>
    <scope>NUCLEOTIDE SEQUENCE [LARGE SCALE GENOMIC DNA]</scope>
    <source>
        <strain evidence="1 2">NCTC11432</strain>
    </source>
</reference>
<dbReference type="EMBL" id="LR134289">
    <property type="protein sequence ID" value="VEE11987.1"/>
    <property type="molecule type" value="Genomic_DNA"/>
</dbReference>
<dbReference type="OrthoDB" id="702987at2"/>
<dbReference type="KEGG" id="cgle:NCTC11432_05076"/>
<organism evidence="1 2">
    <name type="scientific">Chryseobacterium gleum</name>
    <name type="common">Flavobacterium gleum</name>
    <dbReference type="NCBI Taxonomy" id="250"/>
    <lineage>
        <taxon>Bacteria</taxon>
        <taxon>Pseudomonadati</taxon>
        <taxon>Bacteroidota</taxon>
        <taxon>Flavobacteriia</taxon>
        <taxon>Flavobacteriales</taxon>
        <taxon>Weeksellaceae</taxon>
        <taxon>Chryseobacterium group</taxon>
        <taxon>Chryseobacterium</taxon>
    </lineage>
</organism>
<protein>
    <submittedName>
        <fullName evidence="1">Uncharacterized protein</fullName>
    </submittedName>
</protein>
<dbReference type="PROSITE" id="PS51257">
    <property type="entry name" value="PROKAR_LIPOPROTEIN"/>
    <property type="match status" value="1"/>
</dbReference>
<dbReference type="Proteomes" id="UP000279227">
    <property type="component" value="Chromosome"/>
</dbReference>
<evidence type="ECO:0000313" key="2">
    <source>
        <dbReference type="Proteomes" id="UP000279227"/>
    </source>
</evidence>